<dbReference type="AlphaFoldDB" id="A0A645IT68"/>
<evidence type="ECO:0000313" key="1">
    <source>
        <dbReference type="EMBL" id="MPN54601.1"/>
    </source>
</evidence>
<gene>
    <name evidence="1" type="ORF">SDC9_202272</name>
</gene>
<accession>A0A645IT68</accession>
<reference evidence="1" key="1">
    <citation type="submission" date="2019-08" db="EMBL/GenBank/DDBJ databases">
        <authorList>
            <person name="Kucharzyk K."/>
            <person name="Murdoch R.W."/>
            <person name="Higgins S."/>
            <person name="Loffler F."/>
        </authorList>
    </citation>
    <scope>NUCLEOTIDE SEQUENCE</scope>
</reference>
<proteinExistence type="predicted"/>
<dbReference type="EMBL" id="VSSQ01122997">
    <property type="protein sequence ID" value="MPN54601.1"/>
    <property type="molecule type" value="Genomic_DNA"/>
</dbReference>
<sequence>MHNAHAQAALHHGQQRKVAGHLIDGFGRGPEVVQKAGDFIVLHLLEVYKTLLRQAADGKAGLVHHGMLRGKHSHQRILKEVGGLKFPGRGHGQKAAVDHAPAQPFGDVAVFPREELNLNIWIFLMKQAQN</sequence>
<protein>
    <submittedName>
        <fullName evidence="1">Uncharacterized protein</fullName>
    </submittedName>
</protein>
<name>A0A645IT68_9ZZZZ</name>
<organism evidence="1">
    <name type="scientific">bioreactor metagenome</name>
    <dbReference type="NCBI Taxonomy" id="1076179"/>
    <lineage>
        <taxon>unclassified sequences</taxon>
        <taxon>metagenomes</taxon>
        <taxon>ecological metagenomes</taxon>
    </lineage>
</organism>
<comment type="caution">
    <text evidence="1">The sequence shown here is derived from an EMBL/GenBank/DDBJ whole genome shotgun (WGS) entry which is preliminary data.</text>
</comment>